<comment type="caution">
    <text evidence="5">The sequence shown here is derived from an EMBL/GenBank/DDBJ whole genome shotgun (WGS) entry which is preliminary data.</text>
</comment>
<feature type="domain" description="PPM-type phosphatase" evidence="4">
    <location>
        <begin position="1570"/>
        <end position="2045"/>
    </location>
</feature>
<feature type="region of interest" description="Disordered" evidence="3">
    <location>
        <begin position="1513"/>
        <end position="1567"/>
    </location>
</feature>
<evidence type="ECO:0000256" key="2">
    <source>
        <dbReference type="ARBA" id="ARBA00022737"/>
    </source>
</evidence>
<dbReference type="InterPro" id="IPR036457">
    <property type="entry name" value="PPM-type-like_dom_sf"/>
</dbReference>
<dbReference type="InterPro" id="IPR015655">
    <property type="entry name" value="PP2C"/>
</dbReference>
<feature type="compositionally biased region" description="Basic and acidic residues" evidence="3">
    <location>
        <begin position="1436"/>
        <end position="1449"/>
    </location>
</feature>
<sequence length="2593" mass="286715">MSIKPKTLKYGVLISLLTSISKNKKASVLNLHNRNLVDIPHLQFPYVETFHLTQNHIQSISHDLNQLFPHLKALNVAQNKLEVFPSLTSKRLDSIFAESNQLKSLQYPIVSSSLKTLVFHLNHFSIFTFHPDTHLPSLETLDLRLNHIIMLPRSTLLSLRTLTNLFLTVNELTFLCHDFFDLLPNLETISLSENKLVALPPSLVRMKNLKQVFANSNMIRICPPFTQTSEDGIKVYLSHNKLTALPAIGKDVVSFQADDNKIKSLPGNAIRRLPQYIDTVEPAKLWGGERESTNQALSPFDKIHNPMISIDLAHNNINSIPNFLTSANQSYQTINLAKVRRKYLKDTIAQKQKINAEKYPNTPESTDLPIISLRSISSSNSITTLTSATPSIISTVGPLQVSHSPHFNRNSRSKRNHHSRHGPVVHAGTRQYSLRQSRRRRDIAFGTMRATSSDPIDYSTIDGVQKKHVANNSSKTQDDDSILKEQKKEPPTIIPTKFRSQADIERCYERTDGQEDDESEESDSEEELDDCESSSSSPENVTPSPSSFEIAVLDITPSLDDEQQLLMLETLAPASSPVPHVQLAEGEPTKSSELFIKPENPQNIDQNTLLLPSENSWVSPNKPPLIPRRILHQPSPEQETAITPSKSTPQPKSNTPTSQPIRATEDPPRKRDKSSRVQLTTLQAFPYISPPYQDGVVGYVDLSFNRLGSGDWEREVTRCHDLLVKETLKPVLVDINELARLDALIEDEKEKIRRGLNDIQAEYSSDDFEYERDCEEVKRRAMDLDASPEGQVGVMEANVTSEDQSSLNTLTEQSGSSLSENTLSTQPPFPSLLPPLASSHPQIHPSSFLSVYPKQPKSSFFTNPIMFSILYASPLYSTLAQISSFGILPMLVRNYSSGTIPLHVKPFYKHQTVHLFHSLLLAIIKTSSEDLSWAEAALASVSEAWSFRPTISPKYGREIERVVELIRGKQIPHTNSWNSSHAALDRWMSDIPDCVVGGGKDRDFDDLMDDMATNPSYFGLDESKDDFDEKMDECENELLSFNSPLQTRPLPNDPSQTEQEVSPSFRFCPECYPEPPIPATFKPFEELDLVDLLKKNTIRQIIHSKALHRELFREKVEIRTNRLIALHILNRMRNKYSRDDLVLRKRNRKHFLKTRGMQQLFENESIQSILPTMLTPSSHLTDSDIERAFSKASPISSTHFAQSGSIDASTMKEDLSSGFSSPTPRLSLISLTNSDSQASLCLSSTIRPRLPPFKSPIGDDPEVFSESFIEAHKRLLVAPATNYYSQLIHVSNLRRHKQKHALVSTTPPLAAPSEPVVAQSHSIPPSPPPLPMTAFAMGQQRPSHILAAKARHGSLFSPTLTLSSTPVSEKLKGTKLTGMNTPLIFKSPISTAPDANAKGAPISVSLESVRTKSVSSSSVEPKRHFKFSRFNTDRSPSPKEARRLAEKERQLASIPITHIVVSEEQMNQMRKGSSKSALAKAKSKSKVVAPSIYILKDAADSLGIAQNPDAKLFLPDPASPAPKSKAVKDSSKKTNQSSTAQRPSTSPSDQKQDLPVLQRNHDGPSLRIHNVGVAEMTGQRQTMEDALLICPVGGFDLNRLILDGEFKVLERLLTIPPEYRFVKRKWRLVVERELRRFALRNAALAVKGRPECDIWWDPEINGCGIYGVFDGHSGVEAANYAVHHFIRVFLDTAVRIYRAESNKIGQMKVKHRRQRKVTPQFYQIHSLIPSILTQTFRTLAKKMAEQNVTAGTCCVICVVTPTHLFHANLGDSRSILISKIVQSQPETAQMSSAPLSPSLPVITNPRIPPTVRLSLTSPLQHPSSPIAAGLDSFSSTPKPVVSSFLPSFISRSLTLDHKPYLPKEREFIYNSGGFLNLDRRVNGVLAVSRALGDLDIQPGVNTECDVFVDVLSRWSGVPTRKPGSIRLELSVEGKTQLSGQTEPLSDTSLISLPSPQPFSVGSKRREDVAVVIGCDGLYDVLSNEQIARIVNPIAEQHPVLFPPDTHNKAPALSKGELAEKAALRLRSAAEALDSSDNVSVIVNSAQNLFQQSRNAQPLLQAATIQSTSLIVSECTFHVESWSAPFTISEEDTSTHTTSSITIVSSRLLNRHSTVPSFVFRLHSTTYSDAVVAVSGCKLSNSRLSSTEGLALEDIHKTPISTQNPLPSTIETTLSNMRFENVSSPLLPRQRQCDVFGESLRQTLTGSDITLCNNHLAGTTIRDVNRGDSLLCQNASFTFCHTPVDHDFDIPTQHNPEAHQYVGQTITTSSRDFYFYQPTFDHQIAFAGCSFKDMQLPYTTNGGAAAIDIFHPKGRIAISDCIFTNCEGEGAYDYTQAGAVHIYGDYTFTIVVPCYLAKSTFTNCNVLKGGGGGFRFHQGESVIIDNCTFDSCYASLQGGASHLRLVITVVINEVVFSGCTSQIGGGMRITENEIVTITSSIFDDCTTVDDKQTGGLVLAQIDETSIKDTVFTRCKGGADGSGGLLVTHTNTDTTSLSIESSEFTGCTTNKDGGGMKAERLGSVKITGTNFTNCQAVKDGGGCRVSTITHSTIIKSCFFDQCSVSSDTSQGGGLRLYRGFTKYVPSSFLTVDQVN</sequence>
<dbReference type="InterPro" id="IPR011050">
    <property type="entry name" value="Pectin_lyase_fold/virulence"/>
</dbReference>
<dbReference type="SUPFAM" id="SSF51126">
    <property type="entry name" value="Pectin lyase-like"/>
    <property type="match status" value="1"/>
</dbReference>
<feature type="compositionally biased region" description="Basic and acidic residues" evidence="3">
    <location>
        <begin position="500"/>
        <end position="513"/>
    </location>
</feature>
<proteinExistence type="predicted"/>
<feature type="region of interest" description="Disordered" evidence="3">
    <location>
        <begin position="399"/>
        <end position="440"/>
    </location>
</feature>
<dbReference type="SMART" id="SM00364">
    <property type="entry name" value="LRR_BAC"/>
    <property type="match status" value="3"/>
</dbReference>
<dbReference type="InterPro" id="IPR012334">
    <property type="entry name" value="Pectin_lyas_fold"/>
</dbReference>
<dbReference type="PANTHER" id="PTHR13832:SF699">
    <property type="entry name" value="INTEGRIN-LINKED KINASE-ASSOCIATED SERINE_THREONINE PHOSPHATASE 2C"/>
    <property type="match status" value="1"/>
</dbReference>
<feature type="region of interest" description="Disordered" evidence="3">
    <location>
        <begin position="799"/>
        <end position="836"/>
    </location>
</feature>
<dbReference type="InterPro" id="IPR039448">
    <property type="entry name" value="Beta_helix"/>
</dbReference>
<feature type="region of interest" description="Disordered" evidence="3">
    <location>
        <begin position="1427"/>
        <end position="1449"/>
    </location>
</feature>
<dbReference type="SMART" id="SM00369">
    <property type="entry name" value="LRR_TYP"/>
    <property type="match status" value="5"/>
</dbReference>
<dbReference type="CDD" id="cd00143">
    <property type="entry name" value="PP2Cc"/>
    <property type="match status" value="1"/>
</dbReference>
<gene>
    <name evidence="5" type="ORF">BLNAU_4790</name>
</gene>
<accession>A0ABQ9Y903</accession>
<keyword evidence="6" id="KW-1185">Reference proteome</keyword>
<dbReference type="Pfam" id="PF00481">
    <property type="entry name" value="PP2C"/>
    <property type="match status" value="2"/>
</dbReference>
<feature type="compositionally biased region" description="Basic residues" evidence="3">
    <location>
        <begin position="409"/>
        <end position="423"/>
    </location>
</feature>
<dbReference type="Pfam" id="PF13855">
    <property type="entry name" value="LRR_8"/>
    <property type="match status" value="1"/>
</dbReference>
<evidence type="ECO:0000256" key="1">
    <source>
        <dbReference type="ARBA" id="ARBA00022614"/>
    </source>
</evidence>
<dbReference type="InterPro" id="IPR001932">
    <property type="entry name" value="PPM-type_phosphatase-like_dom"/>
</dbReference>
<organism evidence="5 6">
    <name type="scientific">Blattamonas nauphoetae</name>
    <dbReference type="NCBI Taxonomy" id="2049346"/>
    <lineage>
        <taxon>Eukaryota</taxon>
        <taxon>Metamonada</taxon>
        <taxon>Preaxostyla</taxon>
        <taxon>Oxymonadida</taxon>
        <taxon>Blattamonas</taxon>
    </lineage>
</organism>
<feature type="region of interest" description="Disordered" evidence="3">
    <location>
        <begin position="468"/>
        <end position="546"/>
    </location>
</feature>
<dbReference type="SUPFAM" id="SSF52058">
    <property type="entry name" value="L domain-like"/>
    <property type="match status" value="1"/>
</dbReference>
<dbReference type="PANTHER" id="PTHR13832">
    <property type="entry name" value="PROTEIN PHOSPHATASE 2C"/>
    <property type="match status" value="1"/>
</dbReference>
<dbReference type="InterPro" id="IPR032675">
    <property type="entry name" value="LRR_dom_sf"/>
</dbReference>
<dbReference type="EMBL" id="JARBJD010000024">
    <property type="protein sequence ID" value="KAK2960237.1"/>
    <property type="molecule type" value="Genomic_DNA"/>
</dbReference>
<dbReference type="PROSITE" id="PS51746">
    <property type="entry name" value="PPM_2"/>
    <property type="match status" value="1"/>
</dbReference>
<evidence type="ECO:0000313" key="6">
    <source>
        <dbReference type="Proteomes" id="UP001281761"/>
    </source>
</evidence>
<dbReference type="Gene3D" id="2.160.20.10">
    <property type="entry name" value="Single-stranded right-handed beta-helix, Pectin lyase-like"/>
    <property type="match status" value="1"/>
</dbReference>
<evidence type="ECO:0000313" key="5">
    <source>
        <dbReference type="EMBL" id="KAK2960237.1"/>
    </source>
</evidence>
<name>A0ABQ9Y903_9EUKA</name>
<dbReference type="SMART" id="SM00332">
    <property type="entry name" value="PP2Cc"/>
    <property type="match status" value="1"/>
</dbReference>
<evidence type="ECO:0000259" key="4">
    <source>
        <dbReference type="PROSITE" id="PS51746"/>
    </source>
</evidence>
<keyword evidence="2" id="KW-0677">Repeat</keyword>
<dbReference type="Gene3D" id="3.80.10.10">
    <property type="entry name" value="Ribonuclease Inhibitor"/>
    <property type="match status" value="2"/>
</dbReference>
<feature type="compositionally biased region" description="Low complexity" evidence="3">
    <location>
        <begin position="533"/>
        <end position="546"/>
    </location>
</feature>
<dbReference type="InterPro" id="IPR001611">
    <property type="entry name" value="Leu-rich_rpt"/>
</dbReference>
<dbReference type="SUPFAM" id="SSF81606">
    <property type="entry name" value="PP2C-like"/>
    <property type="match status" value="1"/>
</dbReference>
<evidence type="ECO:0000256" key="3">
    <source>
        <dbReference type="SAM" id="MobiDB-lite"/>
    </source>
</evidence>
<dbReference type="Proteomes" id="UP001281761">
    <property type="component" value="Unassembled WGS sequence"/>
</dbReference>
<dbReference type="PROSITE" id="PS51450">
    <property type="entry name" value="LRR"/>
    <property type="match status" value="1"/>
</dbReference>
<feature type="compositionally biased region" description="Polar residues" evidence="3">
    <location>
        <begin position="635"/>
        <end position="661"/>
    </location>
</feature>
<dbReference type="Pfam" id="PF13229">
    <property type="entry name" value="Beta_helix"/>
    <property type="match status" value="1"/>
</dbReference>
<dbReference type="InterPro" id="IPR003591">
    <property type="entry name" value="Leu-rich_rpt_typical-subtyp"/>
</dbReference>
<feature type="compositionally biased region" description="Polar residues" evidence="3">
    <location>
        <begin position="799"/>
        <end position="822"/>
    </location>
</feature>
<keyword evidence="1" id="KW-0433">Leucine-rich repeat</keyword>
<dbReference type="Gene3D" id="3.60.40.10">
    <property type="entry name" value="PPM-type phosphatase domain"/>
    <property type="match status" value="1"/>
</dbReference>
<feature type="compositionally biased region" description="Polar residues" evidence="3">
    <location>
        <begin position="1534"/>
        <end position="1549"/>
    </location>
</feature>
<reference evidence="5 6" key="1">
    <citation type="journal article" date="2022" name="bioRxiv">
        <title>Genomics of Preaxostyla Flagellates Illuminates Evolutionary Transitions and the Path Towards Mitochondrial Loss.</title>
        <authorList>
            <person name="Novak L.V.F."/>
            <person name="Treitli S.C."/>
            <person name="Pyrih J."/>
            <person name="Halakuc P."/>
            <person name="Pipaliya S.V."/>
            <person name="Vacek V."/>
            <person name="Brzon O."/>
            <person name="Soukal P."/>
            <person name="Eme L."/>
            <person name="Dacks J.B."/>
            <person name="Karnkowska A."/>
            <person name="Elias M."/>
            <person name="Hampl V."/>
        </authorList>
    </citation>
    <scope>NUCLEOTIDE SEQUENCE [LARGE SCALE GENOMIC DNA]</scope>
    <source>
        <strain evidence="5">NAU3</strain>
        <tissue evidence="5">Gut</tissue>
    </source>
</reference>
<feature type="compositionally biased region" description="Basic and acidic residues" evidence="3">
    <location>
        <begin position="476"/>
        <end position="490"/>
    </location>
</feature>
<protein>
    <recommendedName>
        <fullName evidence="4">PPM-type phosphatase domain-containing protein</fullName>
    </recommendedName>
</protein>
<feature type="region of interest" description="Disordered" evidence="3">
    <location>
        <begin position="613"/>
        <end position="677"/>
    </location>
</feature>
<feature type="compositionally biased region" description="Acidic residues" evidence="3">
    <location>
        <begin position="514"/>
        <end position="532"/>
    </location>
</feature>